<keyword evidence="2" id="KW-1185">Reference proteome</keyword>
<evidence type="ECO:0000313" key="1">
    <source>
        <dbReference type="EMBL" id="MFD0981045.1"/>
    </source>
</evidence>
<reference evidence="2" key="1">
    <citation type="journal article" date="2019" name="Int. J. Syst. Evol. Microbiol.">
        <title>The Global Catalogue of Microorganisms (GCM) 10K type strain sequencing project: providing services to taxonomists for standard genome sequencing and annotation.</title>
        <authorList>
            <consortium name="The Broad Institute Genomics Platform"/>
            <consortium name="The Broad Institute Genome Sequencing Center for Infectious Disease"/>
            <person name="Wu L."/>
            <person name="Ma J."/>
        </authorList>
    </citation>
    <scope>NUCLEOTIDE SEQUENCE [LARGE SCALE GENOMIC DNA]</scope>
    <source>
        <strain evidence="2">CCUG 60524</strain>
    </source>
</reference>
<dbReference type="Proteomes" id="UP001597108">
    <property type="component" value="Unassembled WGS sequence"/>
</dbReference>
<gene>
    <name evidence="1" type="ORF">ACFQ2S_15480</name>
</gene>
<dbReference type="Gene3D" id="3.40.50.300">
    <property type="entry name" value="P-loop containing nucleotide triphosphate hydrolases"/>
    <property type="match status" value="1"/>
</dbReference>
<sequence length="387" mass="41725">MPGEDLSACRHWRKSLPLADGIIGLYPALNAVVGLNPAAAAIWDALIDTADRERAARAYADAVPARREQAADDVALCIDLWQRQGLTAQPSRSDRADTAPNGVTGRETWALSRTVRLAGRPVGICVEDRQLAAAIADLTVDFPVTNATPDVRLQAVGPEGGWRICLDGAFHRPAQDMVEARGIIVAEIIRLMSDTAWTAVLHASVLTRNGLTLLLTGRSGSGKSTLSAELVSRGWQLVAEDCGAFDNDMKATPMPFAFSFKSGAWSLLQPAFPGLASARTHRIGLRDVRYHSLPAQARATAPVRPDVILDIRFRPDLPPQDHATRRLSPIETMQLFFNDESYIDFAADTGDSFLSFATTTPAFALHYGSSGAAHAAVTDCLRHLPAE</sequence>
<dbReference type="RefSeq" id="WP_386075797.1">
    <property type="nucleotide sequence ID" value="NZ_JBHTJT010000032.1"/>
</dbReference>
<evidence type="ECO:0000313" key="2">
    <source>
        <dbReference type="Proteomes" id="UP001597108"/>
    </source>
</evidence>
<name>A0ABW3ISG9_9RHOB</name>
<protein>
    <submittedName>
        <fullName evidence="1">PqqD family peptide modification chaperone</fullName>
    </submittedName>
</protein>
<dbReference type="Pfam" id="PF05402">
    <property type="entry name" value="PqqD"/>
    <property type="match status" value="1"/>
</dbReference>
<dbReference type="InterPro" id="IPR027417">
    <property type="entry name" value="P-loop_NTPase"/>
</dbReference>
<dbReference type="SUPFAM" id="SSF53795">
    <property type="entry name" value="PEP carboxykinase-like"/>
    <property type="match status" value="1"/>
</dbReference>
<organism evidence="1 2">
    <name type="scientific">Tropicimonas aquimaris</name>
    <dbReference type="NCBI Taxonomy" id="914152"/>
    <lineage>
        <taxon>Bacteria</taxon>
        <taxon>Pseudomonadati</taxon>
        <taxon>Pseudomonadota</taxon>
        <taxon>Alphaproteobacteria</taxon>
        <taxon>Rhodobacterales</taxon>
        <taxon>Roseobacteraceae</taxon>
        <taxon>Tropicimonas</taxon>
    </lineage>
</organism>
<proteinExistence type="predicted"/>
<dbReference type="InterPro" id="IPR008792">
    <property type="entry name" value="PQQD"/>
</dbReference>
<accession>A0ABW3ISG9</accession>
<comment type="caution">
    <text evidence="1">The sequence shown here is derived from an EMBL/GenBank/DDBJ whole genome shotgun (WGS) entry which is preliminary data.</text>
</comment>
<dbReference type="EMBL" id="JBHTJT010000032">
    <property type="protein sequence ID" value="MFD0981045.1"/>
    <property type="molecule type" value="Genomic_DNA"/>
</dbReference>